<accession>A0A379YMC3</accession>
<dbReference type="EMBL" id="UGYK01000002">
    <property type="protein sequence ID" value="SUI47322.1"/>
    <property type="molecule type" value="Genomic_DNA"/>
</dbReference>
<dbReference type="InterPro" id="IPR020581">
    <property type="entry name" value="GDC_P"/>
</dbReference>
<dbReference type="Proteomes" id="UP000254765">
    <property type="component" value="Unassembled WGS sequence"/>
</dbReference>
<name>A0A379YMC3_SERMA</name>
<sequence length="82" mass="9384">MRCWRSAARSTRVAKGEWPLEDNPLVNAPHVQAELVNDWQHPYSRELAVFPVAGVRENKYWPSVKRLDDVYGDVTCSALACR</sequence>
<reference evidence="1 2" key="1">
    <citation type="submission" date="2018-06" db="EMBL/GenBank/DDBJ databases">
        <authorList>
            <consortium name="Pathogen Informatics"/>
            <person name="Doyle S."/>
        </authorList>
    </citation>
    <scope>NUCLEOTIDE SEQUENCE [LARGE SCALE GENOMIC DNA]</scope>
    <source>
        <strain evidence="1 2">NCTC10211</strain>
    </source>
</reference>
<protein>
    <submittedName>
        <fullName evidence="1">Glycine dehydrogenase [decarboxylating]</fullName>
        <ecNumber evidence="1">1.4.4.2</ecNumber>
    </submittedName>
</protein>
<proteinExistence type="predicted"/>
<evidence type="ECO:0000313" key="1">
    <source>
        <dbReference type="EMBL" id="SUI47322.1"/>
    </source>
</evidence>
<dbReference type="GO" id="GO:0005960">
    <property type="term" value="C:glycine cleavage complex"/>
    <property type="evidence" value="ECO:0007669"/>
    <property type="project" value="TreeGrafter"/>
</dbReference>
<organism evidence="1 2">
    <name type="scientific">Serratia marcescens</name>
    <dbReference type="NCBI Taxonomy" id="615"/>
    <lineage>
        <taxon>Bacteria</taxon>
        <taxon>Pseudomonadati</taxon>
        <taxon>Pseudomonadota</taxon>
        <taxon>Gammaproteobacteria</taxon>
        <taxon>Enterobacterales</taxon>
        <taxon>Yersiniaceae</taxon>
        <taxon>Serratia</taxon>
    </lineage>
</organism>
<dbReference type="GO" id="GO:0016594">
    <property type="term" value="F:glycine binding"/>
    <property type="evidence" value="ECO:0007669"/>
    <property type="project" value="TreeGrafter"/>
</dbReference>
<dbReference type="GO" id="GO:0030170">
    <property type="term" value="F:pyridoxal phosphate binding"/>
    <property type="evidence" value="ECO:0007669"/>
    <property type="project" value="TreeGrafter"/>
</dbReference>
<keyword evidence="1" id="KW-0560">Oxidoreductase</keyword>
<dbReference type="GO" id="GO:0004375">
    <property type="term" value="F:glycine dehydrogenase (decarboxylating) activity"/>
    <property type="evidence" value="ECO:0007669"/>
    <property type="project" value="UniProtKB-EC"/>
</dbReference>
<dbReference type="EC" id="1.4.4.2" evidence="1"/>
<evidence type="ECO:0000313" key="2">
    <source>
        <dbReference type="Proteomes" id="UP000254765"/>
    </source>
</evidence>
<gene>
    <name evidence="1" type="primary">gcvP_3</name>
    <name evidence="1" type="ORF">NCTC10211_02096</name>
</gene>
<dbReference type="AlphaFoldDB" id="A0A379YMC3"/>
<dbReference type="GO" id="GO:0005829">
    <property type="term" value="C:cytosol"/>
    <property type="evidence" value="ECO:0007669"/>
    <property type="project" value="TreeGrafter"/>
</dbReference>
<dbReference type="GO" id="GO:0019464">
    <property type="term" value="P:glycine decarboxylation via glycine cleavage system"/>
    <property type="evidence" value="ECO:0007669"/>
    <property type="project" value="TreeGrafter"/>
</dbReference>
<dbReference type="PANTHER" id="PTHR11773">
    <property type="entry name" value="GLYCINE DEHYDROGENASE, DECARBOXYLATING"/>
    <property type="match status" value="1"/>
</dbReference>
<dbReference type="PANTHER" id="PTHR11773:SF13">
    <property type="entry name" value="GLYCINE DEHYDROGENASE (DECARBOXYLATING)"/>
    <property type="match status" value="1"/>
</dbReference>